<dbReference type="SUPFAM" id="SSF53335">
    <property type="entry name" value="S-adenosyl-L-methionine-dependent methyltransferases"/>
    <property type="match status" value="1"/>
</dbReference>
<keyword evidence="4" id="KW-1185">Reference proteome</keyword>
<sequence>MQIKEVARQLNTTTRTIRFYEEKGLIHPIKQENEYRIFTEEDLVRISTILALREIGITINEIKQLLNDGSRSINSYLNIQRSALFEKWLELKDMIATIDQMLERSNDGQTEMSEILELSEHLKNLKSIRKSWEDKWNFDSQAVDYDQNLKMHGYHFNVHQDYTRALKRVVETIQLKKGDTCLDIGIGTGNLGSKFIAHGVNVIGIDQSKNMLHECKKKHPEIDTRNGHFLALPVMDHQIDGIVSSYALHHIEDEQKLMAFEEMDRVLKPEGEICMVDLMFQNKSHRKAVIDHFTNTGNKVAVYSIEDEYYADRSVLIDWFKTNDYQVETYTFNPILSMIYAKKQIEGGSNC</sequence>
<keyword evidence="3" id="KW-0808">Transferase</keyword>
<dbReference type="CDD" id="cd02440">
    <property type="entry name" value="AdoMet_MTases"/>
    <property type="match status" value="1"/>
</dbReference>
<dbReference type="Pfam" id="PF13649">
    <property type="entry name" value="Methyltransf_25"/>
    <property type="match status" value="1"/>
</dbReference>
<gene>
    <name evidence="3" type="primary">yrrT_1</name>
    <name evidence="3" type="ORF">BN990_00434</name>
</gene>
<dbReference type="STRING" id="1462526.BN990_00434"/>
<evidence type="ECO:0000313" key="4">
    <source>
        <dbReference type="Proteomes" id="UP000028875"/>
    </source>
</evidence>
<protein>
    <submittedName>
        <fullName evidence="3">Putative methyltransferase YrrT</fullName>
    </submittedName>
</protein>
<dbReference type="Gene3D" id="1.10.1660.10">
    <property type="match status" value="1"/>
</dbReference>
<dbReference type="GO" id="GO:0003700">
    <property type="term" value="F:DNA-binding transcription factor activity"/>
    <property type="evidence" value="ECO:0007669"/>
    <property type="project" value="InterPro"/>
</dbReference>
<dbReference type="PROSITE" id="PS50937">
    <property type="entry name" value="HTH_MERR_2"/>
    <property type="match status" value="1"/>
</dbReference>
<keyword evidence="3" id="KW-0489">Methyltransferase</keyword>
<dbReference type="GO" id="GO:0003677">
    <property type="term" value="F:DNA binding"/>
    <property type="evidence" value="ECO:0007669"/>
    <property type="project" value="UniProtKB-KW"/>
</dbReference>
<dbReference type="SUPFAM" id="SSF46955">
    <property type="entry name" value="Putative DNA-binding domain"/>
    <property type="match status" value="1"/>
</dbReference>
<dbReference type="PANTHER" id="PTHR30204">
    <property type="entry name" value="REDOX-CYCLING DRUG-SENSING TRANSCRIPTIONAL ACTIVATOR SOXR"/>
    <property type="match status" value="1"/>
</dbReference>
<dbReference type="EMBL" id="CCDP010000001">
    <property type="protein sequence ID" value="CDQ38167.1"/>
    <property type="molecule type" value="Genomic_DNA"/>
</dbReference>
<organism evidence="3 4">
    <name type="scientific">Virgibacillus massiliensis</name>
    <dbReference type="NCBI Taxonomy" id="1462526"/>
    <lineage>
        <taxon>Bacteria</taxon>
        <taxon>Bacillati</taxon>
        <taxon>Bacillota</taxon>
        <taxon>Bacilli</taxon>
        <taxon>Bacillales</taxon>
        <taxon>Bacillaceae</taxon>
        <taxon>Virgibacillus</taxon>
    </lineage>
</organism>
<dbReference type="InterPro" id="IPR047057">
    <property type="entry name" value="MerR_fam"/>
</dbReference>
<dbReference type="PANTHER" id="PTHR30204:SF93">
    <property type="entry name" value="HTH MERR-TYPE DOMAIN-CONTAINING PROTEIN"/>
    <property type="match status" value="1"/>
</dbReference>
<dbReference type="GO" id="GO:0032259">
    <property type="term" value="P:methylation"/>
    <property type="evidence" value="ECO:0007669"/>
    <property type="project" value="UniProtKB-KW"/>
</dbReference>
<feature type="domain" description="HTH merR-type" evidence="2">
    <location>
        <begin position="1"/>
        <end position="68"/>
    </location>
</feature>
<comment type="caution">
    <text evidence="3">The sequence shown here is derived from an EMBL/GenBank/DDBJ whole genome shotgun (WGS) entry which is preliminary data.</text>
</comment>
<proteinExistence type="predicted"/>
<reference evidence="3 4" key="1">
    <citation type="submission" date="2014-03" db="EMBL/GenBank/DDBJ databases">
        <authorList>
            <person name="Urmite Genomes U."/>
        </authorList>
    </citation>
    <scope>NUCLEOTIDE SEQUENCE [LARGE SCALE GENOMIC DNA]</scope>
    <source>
        <strain evidence="3 4">Vm-5</strain>
    </source>
</reference>
<evidence type="ECO:0000256" key="1">
    <source>
        <dbReference type="ARBA" id="ARBA00023125"/>
    </source>
</evidence>
<dbReference type="Pfam" id="PF13411">
    <property type="entry name" value="MerR_1"/>
    <property type="match status" value="1"/>
</dbReference>
<dbReference type="PRINTS" id="PR00040">
    <property type="entry name" value="HTHMERR"/>
</dbReference>
<dbReference type="AlphaFoldDB" id="A0A024Q7A0"/>
<dbReference type="eggNOG" id="COG2226">
    <property type="taxonomic scope" value="Bacteria"/>
</dbReference>
<dbReference type="Proteomes" id="UP000028875">
    <property type="component" value="Unassembled WGS sequence"/>
</dbReference>
<evidence type="ECO:0000313" key="3">
    <source>
        <dbReference type="EMBL" id="CDQ38167.1"/>
    </source>
</evidence>
<dbReference type="SMART" id="SM00422">
    <property type="entry name" value="HTH_MERR"/>
    <property type="match status" value="1"/>
</dbReference>
<dbReference type="Gene3D" id="3.40.50.150">
    <property type="entry name" value="Vaccinia Virus protein VP39"/>
    <property type="match status" value="1"/>
</dbReference>
<dbReference type="eggNOG" id="COG0789">
    <property type="taxonomic scope" value="Bacteria"/>
</dbReference>
<reference evidence="4" key="2">
    <citation type="submission" date="2014-05" db="EMBL/GenBank/DDBJ databases">
        <title>Draft genome sequence of Virgibacillus massiliensis Vm-5.</title>
        <authorList>
            <person name="Khelaifia S."/>
            <person name="Croce O."/>
            <person name="Lagier J.C."/>
            <person name="Raoult D."/>
        </authorList>
    </citation>
    <scope>NUCLEOTIDE SEQUENCE [LARGE SCALE GENOMIC DNA]</scope>
    <source>
        <strain evidence="4">Vm-5</strain>
    </source>
</reference>
<dbReference type="CDD" id="cd00592">
    <property type="entry name" value="HTH_MerR-like"/>
    <property type="match status" value="1"/>
</dbReference>
<name>A0A024Q7A0_9BACI</name>
<dbReference type="GO" id="GO:0008168">
    <property type="term" value="F:methyltransferase activity"/>
    <property type="evidence" value="ECO:0007669"/>
    <property type="project" value="UniProtKB-KW"/>
</dbReference>
<accession>A0A024Q7A0</accession>
<keyword evidence="1" id="KW-0238">DNA-binding</keyword>
<dbReference type="InterPro" id="IPR029063">
    <property type="entry name" value="SAM-dependent_MTases_sf"/>
</dbReference>
<evidence type="ECO:0000259" key="2">
    <source>
        <dbReference type="PROSITE" id="PS50937"/>
    </source>
</evidence>
<dbReference type="RefSeq" id="WP_038242003.1">
    <property type="nucleotide sequence ID" value="NZ_BNER01000001.1"/>
</dbReference>
<dbReference type="InterPro" id="IPR041698">
    <property type="entry name" value="Methyltransf_25"/>
</dbReference>
<dbReference type="InterPro" id="IPR009061">
    <property type="entry name" value="DNA-bd_dom_put_sf"/>
</dbReference>
<dbReference type="InterPro" id="IPR000551">
    <property type="entry name" value="MerR-type_HTH_dom"/>
</dbReference>
<dbReference type="OrthoDB" id="465705at2"/>